<protein>
    <recommendedName>
        <fullName evidence="4">RxLR-like protein</fullName>
    </recommendedName>
</protein>
<evidence type="ECO:0008006" key="4">
    <source>
        <dbReference type="Google" id="ProtNLM"/>
    </source>
</evidence>
<evidence type="ECO:0000313" key="3">
    <source>
        <dbReference type="Proteomes" id="UP000054928"/>
    </source>
</evidence>
<dbReference type="GeneID" id="36398215"/>
<dbReference type="RefSeq" id="XP_024572984.1">
    <property type="nucleotide sequence ID" value="XM_024721849.1"/>
</dbReference>
<dbReference type="Proteomes" id="UP000054928">
    <property type="component" value="Unassembled WGS sequence"/>
</dbReference>
<feature type="signal peptide" evidence="1">
    <location>
        <begin position="1"/>
        <end position="17"/>
    </location>
</feature>
<name>A0A0P1A8H2_PLAHL</name>
<dbReference type="EMBL" id="CCYD01000207">
    <property type="protein sequence ID" value="CEG36615.1"/>
    <property type="molecule type" value="Genomic_DNA"/>
</dbReference>
<keyword evidence="1" id="KW-0732">Signal</keyword>
<accession>A0A0P1A8H2</accession>
<feature type="chain" id="PRO_5006058460" description="RxLR-like protein" evidence="1">
    <location>
        <begin position="18"/>
        <end position="118"/>
    </location>
</feature>
<proteinExistence type="predicted"/>
<organism evidence="2 3">
    <name type="scientific">Plasmopara halstedii</name>
    <name type="common">Downy mildew of sunflower</name>
    <dbReference type="NCBI Taxonomy" id="4781"/>
    <lineage>
        <taxon>Eukaryota</taxon>
        <taxon>Sar</taxon>
        <taxon>Stramenopiles</taxon>
        <taxon>Oomycota</taxon>
        <taxon>Peronosporomycetes</taxon>
        <taxon>Peronosporales</taxon>
        <taxon>Peronosporaceae</taxon>
        <taxon>Plasmopara</taxon>
    </lineage>
</organism>
<reference evidence="3" key="1">
    <citation type="submission" date="2014-09" db="EMBL/GenBank/DDBJ databases">
        <authorList>
            <person name="Sharma Rahul"/>
            <person name="Thines Marco"/>
        </authorList>
    </citation>
    <scope>NUCLEOTIDE SEQUENCE [LARGE SCALE GENOMIC DNA]</scope>
</reference>
<keyword evidence="3" id="KW-1185">Reference proteome</keyword>
<evidence type="ECO:0000256" key="1">
    <source>
        <dbReference type="SAM" id="SignalP"/>
    </source>
</evidence>
<sequence length="118" mass="12943">MRRLFALVLELVAAIESFRPTGVIPGLVGDPTTGLIRVAAGDISAVLEEPRLKCLEAWRSGGSTKAPLCAALMLEWYTHAAELGLKVVWCCRQAVRKHLRARKGAISLQRRKAPWLLA</sequence>
<evidence type="ECO:0000313" key="2">
    <source>
        <dbReference type="EMBL" id="CEG36615.1"/>
    </source>
</evidence>
<dbReference type="AlphaFoldDB" id="A0A0P1A8H2"/>